<dbReference type="PANTHER" id="PTHR43727:SF2">
    <property type="entry name" value="GROUP IV DECARBOXYLASE"/>
    <property type="match status" value="1"/>
</dbReference>
<keyword evidence="4" id="KW-0456">Lyase</keyword>
<feature type="modified residue" description="N6-(pyridoxal phosphate)lysine" evidence="6">
    <location>
        <position position="74"/>
    </location>
</feature>
<evidence type="ECO:0000256" key="5">
    <source>
        <dbReference type="NCBIfam" id="TIGR01048"/>
    </source>
</evidence>
<comment type="cofactor">
    <cofactor evidence="1 6">
        <name>pyridoxal 5'-phosphate</name>
        <dbReference type="ChEBI" id="CHEBI:597326"/>
    </cofactor>
</comment>
<organism evidence="8 9">
    <name type="scientific">Pseudomonas borbori</name>
    <dbReference type="NCBI Taxonomy" id="289003"/>
    <lineage>
        <taxon>Bacteria</taxon>
        <taxon>Pseudomonadati</taxon>
        <taxon>Pseudomonadota</taxon>
        <taxon>Gammaproteobacteria</taxon>
        <taxon>Pseudomonadales</taxon>
        <taxon>Pseudomonadaceae</taxon>
        <taxon>Pseudomonas</taxon>
    </lineage>
</organism>
<dbReference type="RefSeq" id="WP_090502621.1">
    <property type="nucleotide sequence ID" value="NZ_FOWX01000021.1"/>
</dbReference>
<name>A0A1I5TQ23_9PSED</name>
<dbReference type="InterPro" id="IPR000183">
    <property type="entry name" value="Orn/DAP/Arg_de-COase"/>
</dbReference>
<evidence type="ECO:0000259" key="7">
    <source>
        <dbReference type="Pfam" id="PF02784"/>
    </source>
</evidence>
<dbReference type="GO" id="GO:0008836">
    <property type="term" value="F:diaminopimelate decarboxylase activity"/>
    <property type="evidence" value="ECO:0007669"/>
    <property type="project" value="UniProtKB-UniRule"/>
</dbReference>
<gene>
    <name evidence="8" type="ORF">SAMN05216190_12142</name>
</gene>
<dbReference type="Gene3D" id="2.40.37.10">
    <property type="entry name" value="Lyase, Ornithine Decarboxylase, Chain A, domain 1"/>
    <property type="match status" value="1"/>
</dbReference>
<sequence length="483" mass="53047">MSQVVSLHPWKRPQHLESAHNQLLIDGVSAIELVERYGSPLFVYSESKLRDNARDILGNFRRVHAKTRVCFASKACANLAVLKVFKGCGLDLEVNSGGEFYKAQIAGFAPAQMVFNGVAKQLGELREVIAAGIKAINVDSLSELARILAVASELDQQARVSLRIIPEIQGGAAAGWQTGTSTSKFGMTAAEQSEAIELILAHPAALKLVGVHAHIGTQITDIGVYQAEANFLIDYVRQVSERLPYPLEHLNLGGGFPKNYSSAEANFDSVAAHYRANYRTEVDFALLAEHLIKPVSQALGEQIELIVEPGRSMVSDTAILLTRIEAHKQRQGRPVFYLDAGYSVLFDLYNGWYFHMLNASRADDRDTHHCRMAGPLCDSSDTYYDIEGEGAVTDLIAEEPALAEYRAVLEQVLVHQPNLRELPAATAMGDVIALLDVGAYALEMMSQYCGRQSAAAVLVDLQQGSRLIRRRGEYRDLLAHDLD</sequence>
<dbReference type="PRINTS" id="PR01179">
    <property type="entry name" value="ODADCRBXLASE"/>
</dbReference>
<dbReference type="STRING" id="289003.SAMN05216190_12142"/>
<feature type="active site" description="Proton donor" evidence="6">
    <location>
        <position position="377"/>
    </location>
</feature>
<dbReference type="GO" id="GO:0009089">
    <property type="term" value="P:lysine biosynthetic process via diaminopimelate"/>
    <property type="evidence" value="ECO:0007669"/>
    <property type="project" value="UniProtKB-UniRule"/>
</dbReference>
<evidence type="ECO:0000256" key="6">
    <source>
        <dbReference type="PIRSR" id="PIRSR600183-50"/>
    </source>
</evidence>
<dbReference type="FunFam" id="3.20.20.10:FF:000003">
    <property type="entry name" value="Diaminopimelate decarboxylase"/>
    <property type="match status" value="1"/>
</dbReference>
<dbReference type="OrthoDB" id="9802147at2"/>
<evidence type="ECO:0000256" key="2">
    <source>
        <dbReference type="ARBA" id="ARBA00022793"/>
    </source>
</evidence>
<dbReference type="SUPFAM" id="SSF50621">
    <property type="entry name" value="Alanine racemase C-terminal domain-like"/>
    <property type="match status" value="1"/>
</dbReference>
<evidence type="ECO:0000256" key="4">
    <source>
        <dbReference type="ARBA" id="ARBA00023239"/>
    </source>
</evidence>
<dbReference type="InterPro" id="IPR009006">
    <property type="entry name" value="Ala_racemase/Decarboxylase_C"/>
</dbReference>
<dbReference type="InterPro" id="IPR022644">
    <property type="entry name" value="De-COase2_N"/>
</dbReference>
<dbReference type="PANTHER" id="PTHR43727">
    <property type="entry name" value="DIAMINOPIMELATE DECARBOXYLASE"/>
    <property type="match status" value="1"/>
</dbReference>
<dbReference type="EMBL" id="FOWX01000021">
    <property type="protein sequence ID" value="SFP85135.1"/>
    <property type="molecule type" value="Genomic_DNA"/>
</dbReference>
<dbReference type="Pfam" id="PF02784">
    <property type="entry name" value="Orn_Arg_deC_N"/>
    <property type="match status" value="1"/>
</dbReference>
<dbReference type="AlphaFoldDB" id="A0A1I5TQ23"/>
<dbReference type="InterPro" id="IPR022657">
    <property type="entry name" value="De-COase2_CS"/>
</dbReference>
<dbReference type="Proteomes" id="UP000198784">
    <property type="component" value="Unassembled WGS sequence"/>
</dbReference>
<reference evidence="9" key="1">
    <citation type="submission" date="2016-10" db="EMBL/GenBank/DDBJ databases">
        <authorList>
            <person name="Varghese N."/>
            <person name="Submissions S."/>
        </authorList>
    </citation>
    <scope>NUCLEOTIDE SEQUENCE [LARGE SCALE GENOMIC DNA]</scope>
    <source>
        <strain evidence="9">DSM 17834</strain>
    </source>
</reference>
<dbReference type="PROSITE" id="PS00879">
    <property type="entry name" value="ODR_DC_2_2"/>
    <property type="match status" value="1"/>
</dbReference>
<dbReference type="InterPro" id="IPR029066">
    <property type="entry name" value="PLP-binding_barrel"/>
</dbReference>
<evidence type="ECO:0000313" key="9">
    <source>
        <dbReference type="Proteomes" id="UP000198784"/>
    </source>
</evidence>
<feature type="domain" description="Orn/DAP/Arg decarboxylase 2 N-terminal" evidence="7">
    <location>
        <begin position="60"/>
        <end position="315"/>
    </location>
</feature>
<dbReference type="NCBIfam" id="TIGR01048">
    <property type="entry name" value="lysA"/>
    <property type="match status" value="1"/>
</dbReference>
<dbReference type="InterPro" id="IPR002986">
    <property type="entry name" value="DAP_deCOOHase_LysA"/>
</dbReference>
<evidence type="ECO:0000256" key="1">
    <source>
        <dbReference type="ARBA" id="ARBA00001933"/>
    </source>
</evidence>
<evidence type="ECO:0000256" key="3">
    <source>
        <dbReference type="ARBA" id="ARBA00022898"/>
    </source>
</evidence>
<accession>A0A1I5TQ23</accession>
<evidence type="ECO:0000313" key="8">
    <source>
        <dbReference type="EMBL" id="SFP85135.1"/>
    </source>
</evidence>
<keyword evidence="2" id="KW-0210">Decarboxylase</keyword>
<protein>
    <recommendedName>
        <fullName evidence="5">Diaminopimelate decarboxylase</fullName>
        <ecNumber evidence="5">4.1.1.20</ecNumber>
    </recommendedName>
</protein>
<dbReference type="Gene3D" id="3.20.20.10">
    <property type="entry name" value="Alanine racemase"/>
    <property type="match status" value="1"/>
</dbReference>
<dbReference type="EC" id="4.1.1.20" evidence="5"/>
<dbReference type="SUPFAM" id="SSF51419">
    <property type="entry name" value="PLP-binding barrel"/>
    <property type="match status" value="1"/>
</dbReference>
<keyword evidence="3 6" id="KW-0663">Pyridoxal phosphate</keyword>
<proteinExistence type="predicted"/>
<keyword evidence="9" id="KW-1185">Reference proteome</keyword>